<gene>
    <name evidence="3" type="ORF">CEXT_513511</name>
</gene>
<dbReference type="AlphaFoldDB" id="A0AAV4U6I4"/>
<evidence type="ECO:0000313" key="3">
    <source>
        <dbReference type="EMBL" id="GIY53384.1"/>
    </source>
</evidence>
<comment type="caution">
    <text evidence="3">The sequence shown here is derived from an EMBL/GenBank/DDBJ whole genome shotgun (WGS) entry which is preliminary data.</text>
</comment>
<sequence>MRKKKKKKNAPDLSENSSPNLKQSPRRTAHILHNVADTCRGMFHILHKVGQVKVTPLRRRQQILRDFPFGDAWRCSAADKRTPLTSRSAFLFVVGWFVVISIVYFAMIHNRTGGKG</sequence>
<proteinExistence type="predicted"/>
<protein>
    <recommendedName>
        <fullName evidence="5">Transmembrane protein</fullName>
    </recommendedName>
</protein>
<dbReference type="EMBL" id="BPLR01012356">
    <property type="protein sequence ID" value="GIY53384.1"/>
    <property type="molecule type" value="Genomic_DNA"/>
</dbReference>
<keyword evidence="2" id="KW-0472">Membrane</keyword>
<dbReference type="Proteomes" id="UP001054945">
    <property type="component" value="Unassembled WGS sequence"/>
</dbReference>
<keyword evidence="2" id="KW-1133">Transmembrane helix</keyword>
<evidence type="ECO:0008006" key="5">
    <source>
        <dbReference type="Google" id="ProtNLM"/>
    </source>
</evidence>
<feature type="region of interest" description="Disordered" evidence="1">
    <location>
        <begin position="1"/>
        <end position="26"/>
    </location>
</feature>
<evidence type="ECO:0000313" key="4">
    <source>
        <dbReference type="Proteomes" id="UP001054945"/>
    </source>
</evidence>
<name>A0AAV4U6I4_CAEEX</name>
<feature type="transmembrane region" description="Helical" evidence="2">
    <location>
        <begin position="89"/>
        <end position="108"/>
    </location>
</feature>
<keyword evidence="4" id="KW-1185">Reference proteome</keyword>
<evidence type="ECO:0000256" key="1">
    <source>
        <dbReference type="SAM" id="MobiDB-lite"/>
    </source>
</evidence>
<feature type="compositionally biased region" description="Polar residues" evidence="1">
    <location>
        <begin position="14"/>
        <end position="23"/>
    </location>
</feature>
<organism evidence="3 4">
    <name type="scientific">Caerostris extrusa</name>
    <name type="common">Bark spider</name>
    <name type="synonym">Caerostris bankana</name>
    <dbReference type="NCBI Taxonomy" id="172846"/>
    <lineage>
        <taxon>Eukaryota</taxon>
        <taxon>Metazoa</taxon>
        <taxon>Ecdysozoa</taxon>
        <taxon>Arthropoda</taxon>
        <taxon>Chelicerata</taxon>
        <taxon>Arachnida</taxon>
        <taxon>Araneae</taxon>
        <taxon>Araneomorphae</taxon>
        <taxon>Entelegynae</taxon>
        <taxon>Araneoidea</taxon>
        <taxon>Araneidae</taxon>
        <taxon>Caerostris</taxon>
    </lineage>
</organism>
<accession>A0AAV4U6I4</accession>
<keyword evidence="2" id="KW-0812">Transmembrane</keyword>
<evidence type="ECO:0000256" key="2">
    <source>
        <dbReference type="SAM" id="Phobius"/>
    </source>
</evidence>
<reference evidence="3 4" key="1">
    <citation type="submission" date="2021-06" db="EMBL/GenBank/DDBJ databases">
        <title>Caerostris extrusa draft genome.</title>
        <authorList>
            <person name="Kono N."/>
            <person name="Arakawa K."/>
        </authorList>
    </citation>
    <scope>NUCLEOTIDE SEQUENCE [LARGE SCALE GENOMIC DNA]</scope>
</reference>